<protein>
    <submittedName>
        <fullName evidence="1">Uncharacterized protein</fullName>
    </submittedName>
</protein>
<organism evidence="1 2">
    <name type="scientific">Agrobacterium tumefaciens</name>
    <dbReference type="NCBI Taxonomy" id="358"/>
    <lineage>
        <taxon>Bacteria</taxon>
        <taxon>Pseudomonadati</taxon>
        <taxon>Pseudomonadota</taxon>
        <taxon>Alphaproteobacteria</taxon>
        <taxon>Hyphomicrobiales</taxon>
        <taxon>Rhizobiaceae</taxon>
        <taxon>Rhizobium/Agrobacterium group</taxon>
        <taxon>Agrobacterium</taxon>
        <taxon>Agrobacterium tumefaciens complex</taxon>
    </lineage>
</organism>
<gene>
    <name evidence="1" type="ORF">G6M86_29495</name>
</gene>
<name>A0AAJ4N925_AGRTU</name>
<sequence>MILDPKFLCGVALGGAQGVVFAPRAESVGIDLSRLKNSILVRMLNEKNVTDKGDRPPDQAAKEQVFPVSKWDIKTLALSRQFTLQTV</sequence>
<geneLocation type="plasmid" evidence="1 2">
    <name>pQ15_94_5</name>
</geneLocation>
<dbReference type="AlphaFoldDB" id="A0AAJ4N925"/>
<dbReference type="Proteomes" id="UP000663946">
    <property type="component" value="Plasmid pQ15_94_5"/>
</dbReference>
<dbReference type="RefSeq" id="WP_333723099.1">
    <property type="nucleotide sequence ID" value="NZ_CP049222.1"/>
</dbReference>
<dbReference type="EMBL" id="CP049222">
    <property type="protein sequence ID" value="QTG17420.1"/>
    <property type="molecule type" value="Genomic_DNA"/>
</dbReference>
<keyword evidence="1" id="KW-0614">Plasmid</keyword>
<accession>A0AAJ4N925</accession>
<reference evidence="1" key="1">
    <citation type="submission" date="2020-02" db="EMBL/GenBank/DDBJ databases">
        <title>Unexpected conservation and global transmission of agrobacterial virulence plasmids.</title>
        <authorList>
            <person name="Weisberg A.J."/>
            <person name="Davis E.W. II"/>
            <person name="Tabima J.R."/>
            <person name="Belcher M.S."/>
            <person name="Miller M."/>
            <person name="Kuo C.-H."/>
            <person name="Loper J.E."/>
            <person name="Grunwald N.J."/>
            <person name="Putnam M.L."/>
            <person name="Chang J.H."/>
        </authorList>
    </citation>
    <scope>NUCLEOTIDE SEQUENCE</scope>
    <source>
        <strain evidence="1">Q15/94</strain>
        <plasmid evidence="1">pQ15_94_5</plasmid>
    </source>
</reference>
<evidence type="ECO:0000313" key="1">
    <source>
        <dbReference type="EMBL" id="QTG17420.1"/>
    </source>
</evidence>
<proteinExistence type="predicted"/>
<evidence type="ECO:0000313" key="2">
    <source>
        <dbReference type="Proteomes" id="UP000663946"/>
    </source>
</evidence>